<dbReference type="KEGG" id="mvi:X808_8770"/>
<dbReference type="PATRIC" id="fig|1433287.3.peg.874"/>
<name>W0QC41_9PAST</name>
<evidence type="ECO:0000313" key="1">
    <source>
        <dbReference type="EMBL" id="AHG75400.1"/>
    </source>
</evidence>
<dbReference type="HOGENOM" id="CLU_2753090_0_0_6"/>
<sequence length="70" mass="7807">MSGYRDYTDASLQPKEDPSEEAFILVEENIIEVLGNNGFETVATILAGSDGWVKAINAYIAEQNERRNEI</sequence>
<evidence type="ECO:0000313" key="2">
    <source>
        <dbReference type="Proteomes" id="UP000066995"/>
    </source>
</evidence>
<reference evidence="1 2" key="1">
    <citation type="submission" date="2013-12" db="EMBL/GenBank/DDBJ databases">
        <title>Annotation of the Mannheimia varigena USDA-ARS-USMARC-1296 complete genome.</title>
        <authorList>
            <person name="Harhay G.P."/>
            <person name="Clawson M.L."/>
            <person name="Murray R.W."/>
            <person name="Lubbers B.V."/>
            <person name="Heaton M.P."/>
            <person name="Chitko-Mckown C.G."/>
            <person name="Harhay D.M."/>
            <person name="Smith T.P.L."/>
        </authorList>
    </citation>
    <scope>NUCLEOTIDE SEQUENCE [LARGE SCALE GENOMIC DNA]</scope>
    <source>
        <strain evidence="1 2">USDA-ARS-USMARC-1296</strain>
    </source>
</reference>
<proteinExistence type="predicted"/>
<dbReference type="OrthoDB" id="9887430at2"/>
<protein>
    <submittedName>
        <fullName evidence="1">Uncharacterized protein</fullName>
    </submittedName>
</protein>
<dbReference type="STRING" id="1433287.X808_8770"/>
<dbReference type="Proteomes" id="UP000066995">
    <property type="component" value="Chromosome"/>
</dbReference>
<gene>
    <name evidence="1" type="ORF">X808_8770</name>
</gene>
<dbReference type="EMBL" id="CP006943">
    <property type="protein sequence ID" value="AHG75400.1"/>
    <property type="molecule type" value="Genomic_DNA"/>
</dbReference>
<keyword evidence="2" id="KW-1185">Reference proteome</keyword>
<dbReference type="RefSeq" id="WP_025217136.1">
    <property type="nucleotide sequence ID" value="NZ_CP006943.1"/>
</dbReference>
<accession>W0QC41</accession>
<dbReference type="AlphaFoldDB" id="W0QC41"/>
<organism evidence="1 2">
    <name type="scientific">Mannheimia varigena USDA-ARS-USMARC-1296</name>
    <dbReference type="NCBI Taxonomy" id="1433287"/>
    <lineage>
        <taxon>Bacteria</taxon>
        <taxon>Pseudomonadati</taxon>
        <taxon>Pseudomonadota</taxon>
        <taxon>Gammaproteobacteria</taxon>
        <taxon>Pasteurellales</taxon>
        <taxon>Pasteurellaceae</taxon>
        <taxon>Mannheimia</taxon>
    </lineage>
</organism>